<dbReference type="GO" id="GO:0055085">
    <property type="term" value="P:transmembrane transport"/>
    <property type="evidence" value="ECO:0007669"/>
    <property type="project" value="InterPro"/>
</dbReference>
<dbReference type="GO" id="GO:0003700">
    <property type="term" value="F:DNA-binding transcription factor activity"/>
    <property type="evidence" value="ECO:0007669"/>
    <property type="project" value="InterPro"/>
</dbReference>
<keyword evidence="3" id="KW-0813">Transport</keyword>
<dbReference type="InterPro" id="IPR036388">
    <property type="entry name" value="WH-like_DNA-bd_sf"/>
</dbReference>
<evidence type="ECO:0000256" key="1">
    <source>
        <dbReference type="ARBA" id="ARBA00004383"/>
    </source>
</evidence>
<evidence type="ECO:0000256" key="5">
    <source>
        <dbReference type="ARBA" id="ARBA00022519"/>
    </source>
</evidence>
<evidence type="ECO:0000256" key="10">
    <source>
        <dbReference type="ARBA" id="ARBA00023082"/>
    </source>
</evidence>
<feature type="domain" description="TonB C-terminal" evidence="16">
    <location>
        <begin position="777"/>
        <end position="865"/>
    </location>
</feature>
<feature type="compositionally biased region" description="Polar residues" evidence="14">
    <location>
        <begin position="651"/>
        <end position="684"/>
    </location>
</feature>
<keyword evidence="7" id="KW-0653">Protein transport</keyword>
<dbReference type="Gene3D" id="1.10.10.10">
    <property type="entry name" value="Winged helix-like DNA-binding domain superfamily/Winged helix DNA-binding domain"/>
    <property type="match status" value="1"/>
</dbReference>
<dbReference type="InterPro" id="IPR006260">
    <property type="entry name" value="TonB/TolA_C"/>
</dbReference>
<feature type="region of interest" description="Disordered" evidence="14">
    <location>
        <begin position="419"/>
        <end position="449"/>
    </location>
</feature>
<name>I0AFJ1_IGNAJ</name>
<evidence type="ECO:0000256" key="3">
    <source>
        <dbReference type="ARBA" id="ARBA00022448"/>
    </source>
</evidence>
<dbReference type="eggNOG" id="COG0810">
    <property type="taxonomic scope" value="Bacteria"/>
</dbReference>
<dbReference type="InterPro" id="IPR014284">
    <property type="entry name" value="RNA_pol_sigma-70_dom"/>
</dbReference>
<feature type="transmembrane region" description="Helical" evidence="15">
    <location>
        <begin position="607"/>
        <end position="626"/>
    </location>
</feature>
<comment type="subcellular location">
    <subcellularLocation>
        <location evidence="1">Cell inner membrane</location>
        <topology evidence="1">Single-pass membrane protein</topology>
        <orientation evidence="1">Periplasmic side</orientation>
    </subcellularLocation>
</comment>
<dbReference type="HOGENOM" id="CLU_331148_0_0_10"/>
<dbReference type="Pfam" id="PF04545">
    <property type="entry name" value="Sigma70_r4"/>
    <property type="match status" value="1"/>
</dbReference>
<keyword evidence="8 15" id="KW-1133">Transmembrane helix</keyword>
<dbReference type="GO" id="GO:0015031">
    <property type="term" value="P:protein transport"/>
    <property type="evidence" value="ECO:0007669"/>
    <property type="project" value="UniProtKB-KW"/>
</dbReference>
<dbReference type="Pfam" id="PF03544">
    <property type="entry name" value="TonB_C"/>
    <property type="match status" value="1"/>
</dbReference>
<evidence type="ECO:0000256" key="4">
    <source>
        <dbReference type="ARBA" id="ARBA00022475"/>
    </source>
</evidence>
<evidence type="ECO:0000256" key="14">
    <source>
        <dbReference type="SAM" id="MobiDB-lite"/>
    </source>
</evidence>
<gene>
    <name evidence="17" type="primary">tonB</name>
    <name evidence="17" type="ordered locus">IALB_0034</name>
</gene>
<sequence length="865" mass="97348">MTPKLKLLIHTNSKDELRIPMAIKLQNYAEFKQNADSGMVETKNQISDGELVLKIAGYNAQAFEQLYSRYSSFLYGLIKKIIGEPKLSEQILLNVFAIFWKRIEQYDTTSNNVFTFLSMLTRNRAVDILKRMDEHKLAPLYDDNYENEKILPKLSPVIKPITLELALAFSERIKFYKSQLTEVQNLVLNQVFFEGLTDEEISRKLNIPEATVKQKIQTTLGTLMHNLSGKNPEAAGNKKIIDLLKLEAVGRLSQDEKEYLTNQKLEDPEFPWAILGEYQNLVALLSSVVVPENPPTDLTGEIKNLFGNVLIGKTELYNVVIPNKINIASAKETKSEEPVESNLAEEFPIRFKEPSKQDLEILEEISQAVPEPVKVAEEKKEEIPVEKKPVVVENKIQQAPVIENRPQENSSLNKKEIAESKIESKPPVSVQNKISQNQKTEIPKQPINIEPSIVDPATINKKINQILSKTEAIKEKNKLVEEKKSVDVKHDEIKPDLPKQESKAPEQKNILKEVTTESKPAEKTNIKELNKILDKAEQTSAKEEKPKEELKKPVEHKHSVKEEKPVETKTEKKPATDDHQIEKLIEDYKHNYEKEIGVLQKKLRRNIMITVGIIVLLLGGGAAIFLSMQKEPAKLVSGVEKPVVNQSQLQNTMVESESDQSNQTDSKPNQSEQINTQQPLTQPTKDQQSSNLQNNQQTTEQKKKDEQKVVYPPLPEAPKIIDQITNGDKKNEPETTQKPNDVVSNKTEKKTEEVAPPKEEKPLTEEPSFFVAVEEPPQPIGGLAGIQQKIVYPLAAKNLGIEGKVLIQAIIDENGNVVKAKVIKGIGSGCDEAALAAVKSSKFIPGKQRGKNVRVQITIPIVFKL</sequence>
<evidence type="ECO:0000256" key="7">
    <source>
        <dbReference type="ARBA" id="ARBA00022927"/>
    </source>
</evidence>
<dbReference type="STRING" id="945713.IALB_0034"/>
<evidence type="ECO:0000256" key="6">
    <source>
        <dbReference type="ARBA" id="ARBA00022692"/>
    </source>
</evidence>
<keyword evidence="13" id="KW-0804">Transcription</keyword>
<dbReference type="PANTHER" id="PTHR33446">
    <property type="entry name" value="PROTEIN TONB-RELATED"/>
    <property type="match status" value="1"/>
</dbReference>
<evidence type="ECO:0000256" key="2">
    <source>
        <dbReference type="ARBA" id="ARBA00006555"/>
    </source>
</evidence>
<reference evidence="17 18" key="1">
    <citation type="journal article" date="2012" name="Front. Microbiol.">
        <title>Complete genome of Ignavibacterium album, a metabolically versatile, flagellated, facultative anaerobe from the phylum Chlorobi.</title>
        <authorList>
            <person name="Liu Z."/>
            <person name="Frigaard N.-U."/>
            <person name="Vogl K."/>
            <person name="Iino T."/>
            <person name="Ohkuma M."/>
            <person name="Overmann J."/>
            <person name="Bryant D.A."/>
        </authorList>
    </citation>
    <scope>NUCLEOTIDE SEQUENCE [LARGE SCALE GENOMIC DNA]</scope>
    <source>
        <strain evidence="18">DSM 19864 / JCM 16511 / NBRC 101810 / Mat9-16</strain>
    </source>
</reference>
<dbReference type="Gene3D" id="1.10.1740.10">
    <property type="match status" value="1"/>
</dbReference>
<evidence type="ECO:0000256" key="13">
    <source>
        <dbReference type="ARBA" id="ARBA00023163"/>
    </source>
</evidence>
<dbReference type="GO" id="GO:0098797">
    <property type="term" value="C:plasma membrane protein complex"/>
    <property type="evidence" value="ECO:0007669"/>
    <property type="project" value="TreeGrafter"/>
</dbReference>
<dbReference type="InterPro" id="IPR051045">
    <property type="entry name" value="TonB-dependent_transducer"/>
</dbReference>
<keyword evidence="10" id="KW-0731">Sigma factor</keyword>
<feature type="compositionally biased region" description="Polar residues" evidence="14">
    <location>
        <begin position="736"/>
        <end position="745"/>
    </location>
</feature>
<dbReference type="SUPFAM" id="SSF88946">
    <property type="entry name" value="Sigma2 domain of RNA polymerase sigma factors"/>
    <property type="match status" value="1"/>
</dbReference>
<feature type="region of interest" description="Disordered" evidence="14">
    <location>
        <begin position="483"/>
        <end position="521"/>
    </location>
</feature>
<evidence type="ECO:0000256" key="11">
    <source>
        <dbReference type="ARBA" id="ARBA00023125"/>
    </source>
</evidence>
<evidence type="ECO:0000256" key="15">
    <source>
        <dbReference type="SAM" id="Phobius"/>
    </source>
</evidence>
<dbReference type="eggNOG" id="COG1595">
    <property type="taxonomic scope" value="Bacteria"/>
</dbReference>
<dbReference type="EMBL" id="CP003418">
    <property type="protein sequence ID" value="AFH47748.1"/>
    <property type="molecule type" value="Genomic_DNA"/>
</dbReference>
<dbReference type="AlphaFoldDB" id="I0AFJ1"/>
<keyword evidence="6 15" id="KW-0812">Transmembrane</keyword>
<dbReference type="KEGG" id="ial:IALB_0034"/>
<evidence type="ECO:0000313" key="18">
    <source>
        <dbReference type="Proteomes" id="UP000007394"/>
    </source>
</evidence>
<keyword evidence="4" id="KW-1003">Cell membrane</keyword>
<feature type="compositionally biased region" description="Low complexity" evidence="14">
    <location>
        <begin position="685"/>
        <end position="699"/>
    </location>
</feature>
<feature type="region of interest" description="Disordered" evidence="14">
    <location>
        <begin position="536"/>
        <end position="577"/>
    </location>
</feature>
<dbReference type="NCBIfam" id="TIGR02937">
    <property type="entry name" value="sigma70-ECF"/>
    <property type="match status" value="1"/>
</dbReference>
<dbReference type="SUPFAM" id="SSF74653">
    <property type="entry name" value="TolA/TonB C-terminal domain"/>
    <property type="match status" value="1"/>
</dbReference>
<dbReference type="PROSITE" id="PS52015">
    <property type="entry name" value="TONB_CTD"/>
    <property type="match status" value="1"/>
</dbReference>
<dbReference type="InterPro" id="IPR007627">
    <property type="entry name" value="RNA_pol_sigma70_r2"/>
</dbReference>
<dbReference type="NCBIfam" id="TIGR01352">
    <property type="entry name" value="tonB_Cterm"/>
    <property type="match status" value="1"/>
</dbReference>
<dbReference type="Pfam" id="PF04542">
    <property type="entry name" value="Sigma70_r2"/>
    <property type="match status" value="1"/>
</dbReference>
<keyword evidence="18" id="KW-1185">Reference proteome</keyword>
<evidence type="ECO:0000256" key="12">
    <source>
        <dbReference type="ARBA" id="ARBA00023136"/>
    </source>
</evidence>
<dbReference type="GO" id="GO:0006352">
    <property type="term" value="P:DNA-templated transcription initiation"/>
    <property type="evidence" value="ECO:0007669"/>
    <property type="project" value="InterPro"/>
</dbReference>
<dbReference type="InterPro" id="IPR013325">
    <property type="entry name" value="RNA_pol_sigma_r2"/>
</dbReference>
<protein>
    <submittedName>
        <fullName evidence="17">Periplasmic protein TonB</fullName>
    </submittedName>
</protein>
<evidence type="ECO:0000256" key="9">
    <source>
        <dbReference type="ARBA" id="ARBA00023015"/>
    </source>
</evidence>
<keyword evidence="9" id="KW-0805">Transcription regulation</keyword>
<dbReference type="Proteomes" id="UP000007394">
    <property type="component" value="Chromosome"/>
</dbReference>
<proteinExistence type="inferred from homology"/>
<dbReference type="InterPro" id="IPR007630">
    <property type="entry name" value="RNA_pol_sigma70_r4"/>
</dbReference>
<keyword evidence="12 15" id="KW-0472">Membrane</keyword>
<dbReference type="GO" id="GO:0031992">
    <property type="term" value="F:energy transducer activity"/>
    <property type="evidence" value="ECO:0007669"/>
    <property type="project" value="TreeGrafter"/>
</dbReference>
<dbReference type="InterPro" id="IPR037682">
    <property type="entry name" value="TonB_C"/>
</dbReference>
<dbReference type="SUPFAM" id="SSF88659">
    <property type="entry name" value="Sigma3 and sigma4 domains of RNA polymerase sigma factors"/>
    <property type="match status" value="1"/>
</dbReference>
<dbReference type="InterPro" id="IPR013324">
    <property type="entry name" value="RNA_pol_sigma_r3/r4-like"/>
</dbReference>
<feature type="region of interest" description="Disordered" evidence="14">
    <location>
        <begin position="651"/>
        <end position="766"/>
    </location>
</feature>
<evidence type="ECO:0000256" key="8">
    <source>
        <dbReference type="ARBA" id="ARBA00022989"/>
    </source>
</evidence>
<feature type="compositionally biased region" description="Polar residues" evidence="14">
    <location>
        <begin position="429"/>
        <end position="440"/>
    </location>
</feature>
<evidence type="ECO:0000313" key="17">
    <source>
        <dbReference type="EMBL" id="AFH47748.1"/>
    </source>
</evidence>
<dbReference type="PANTHER" id="PTHR33446:SF2">
    <property type="entry name" value="PROTEIN TONB"/>
    <property type="match status" value="1"/>
</dbReference>
<keyword evidence="11" id="KW-0238">DNA-binding</keyword>
<evidence type="ECO:0000259" key="16">
    <source>
        <dbReference type="PROSITE" id="PS52015"/>
    </source>
</evidence>
<feature type="compositionally biased region" description="Basic and acidic residues" evidence="14">
    <location>
        <begin position="746"/>
        <end position="764"/>
    </location>
</feature>
<organism evidence="17 18">
    <name type="scientific">Ignavibacterium album (strain DSM 19864 / JCM 16511 / NBRC 101810 / Mat9-16)</name>
    <dbReference type="NCBI Taxonomy" id="945713"/>
    <lineage>
        <taxon>Bacteria</taxon>
        <taxon>Pseudomonadati</taxon>
        <taxon>Ignavibacteriota</taxon>
        <taxon>Ignavibacteria</taxon>
        <taxon>Ignavibacteriales</taxon>
        <taxon>Ignavibacteriaceae</taxon>
        <taxon>Ignavibacterium</taxon>
    </lineage>
</organism>
<accession>I0AFJ1</accession>
<dbReference type="OrthoDB" id="9784272at2"/>
<keyword evidence="5" id="KW-0997">Cell inner membrane</keyword>
<comment type="similarity">
    <text evidence="2">Belongs to the TonB family.</text>
</comment>
<dbReference type="Gene3D" id="3.30.1150.10">
    <property type="match status" value="1"/>
</dbReference>